<evidence type="ECO:0000313" key="2">
    <source>
        <dbReference type="EMBL" id="QGT49730.1"/>
    </source>
</evidence>
<dbReference type="PANTHER" id="PTHR10285">
    <property type="entry name" value="URIDINE KINASE"/>
    <property type="match status" value="1"/>
</dbReference>
<dbReference type="InterPro" id="IPR006083">
    <property type="entry name" value="PRK/URK"/>
</dbReference>
<proteinExistence type="predicted"/>
<evidence type="ECO:0000259" key="1">
    <source>
        <dbReference type="Pfam" id="PF00485"/>
    </source>
</evidence>
<feature type="domain" description="Phosphoribulokinase/uridine kinase" evidence="1">
    <location>
        <begin position="76"/>
        <end position="263"/>
    </location>
</feature>
<organism evidence="2">
    <name type="scientific">uncultured Candidatus Melainabacteria bacterium</name>
    <dbReference type="NCBI Taxonomy" id="2682970"/>
    <lineage>
        <taxon>Bacteria</taxon>
        <taxon>Bacillati</taxon>
        <taxon>Candidatus Melainabacteria</taxon>
        <taxon>environmental samples</taxon>
    </lineage>
</organism>
<dbReference type="Gene3D" id="3.40.50.300">
    <property type="entry name" value="P-loop containing nucleotide triphosphate hydrolases"/>
    <property type="match status" value="1"/>
</dbReference>
<dbReference type="Pfam" id="PF00485">
    <property type="entry name" value="PRK"/>
    <property type="match status" value="1"/>
</dbReference>
<gene>
    <name evidence="2" type="ORF">Melaina855_1170</name>
</gene>
<dbReference type="InterPro" id="IPR027417">
    <property type="entry name" value="P-loop_NTPase"/>
</dbReference>
<dbReference type="SUPFAM" id="SSF52540">
    <property type="entry name" value="P-loop containing nucleoside triphosphate hydrolases"/>
    <property type="match status" value="1"/>
</dbReference>
<name>A0A650EJ45_9BACT</name>
<accession>A0A650EJ45</accession>
<dbReference type="GO" id="GO:0016301">
    <property type="term" value="F:kinase activity"/>
    <property type="evidence" value="ECO:0007669"/>
    <property type="project" value="InterPro"/>
</dbReference>
<dbReference type="GO" id="GO:0005524">
    <property type="term" value="F:ATP binding"/>
    <property type="evidence" value="ECO:0007669"/>
    <property type="project" value="InterPro"/>
</dbReference>
<dbReference type="AlphaFoldDB" id="A0A650EJ45"/>
<protein>
    <recommendedName>
        <fullName evidence="1">Phosphoribulokinase/uridine kinase domain-containing protein</fullName>
    </recommendedName>
</protein>
<dbReference type="EMBL" id="MN577570">
    <property type="protein sequence ID" value="QGT49730.1"/>
    <property type="molecule type" value="Genomic_DNA"/>
</dbReference>
<sequence length="294" mass="33443">MVEYILHKTKEETSLKNHKMYVSTPYNRVQAVEERLKKIFDDELKSEDSVLVSYKPAIISKLAKYLSGHVTRPASIGIAGETASGKSTITLDIIDTIKSFATEFEIEDAITRVNTDDYYYDRSEMVKAAGSFAEFAKNYDLDVPQALELELMSEHIKELLTGKSVFLPKYDMSGTAKRFDNHTLAHPSKIIISEGLFALTEKIKDAFDFKIYVDVRPEVQKERFFVRAAERDLGESAKGIYKNASQKAEIYIRPCKNDADIVLSGEAVRAKYKAFLNKLINIVQQENFRNKIIL</sequence>
<reference evidence="2" key="1">
    <citation type="journal article" date="2020" name="J. ISSAAS">
        <title>Lactobacilli and other gastrointestinal microbiota of Peromyscus leucopus, reservoir host for agents of Lyme disease and other zoonoses in North America.</title>
        <authorList>
            <person name="Milovic A."/>
            <person name="Bassam K."/>
            <person name="Shao H."/>
            <person name="Chatzistamou I."/>
            <person name="Tufts D.M."/>
            <person name="Diuk-Wasser M."/>
            <person name="Barbour A.G."/>
        </authorList>
    </citation>
    <scope>NUCLEOTIDE SEQUENCE</scope>
    <source>
        <strain evidence="2">LL20</strain>
    </source>
</reference>